<name>A0A383A367_9ZZZZ</name>
<protein>
    <recommendedName>
        <fullName evidence="2">PD-(D/E)XK endonuclease-like domain-containing protein</fullName>
    </recommendedName>
</protein>
<evidence type="ECO:0000313" key="1">
    <source>
        <dbReference type="EMBL" id="SVE02326.1"/>
    </source>
</evidence>
<reference evidence="1" key="1">
    <citation type="submission" date="2018-05" db="EMBL/GenBank/DDBJ databases">
        <authorList>
            <person name="Lanie J.A."/>
            <person name="Ng W.-L."/>
            <person name="Kazmierczak K.M."/>
            <person name="Andrzejewski T.M."/>
            <person name="Davidsen T.M."/>
            <person name="Wayne K.J."/>
            <person name="Tettelin H."/>
            <person name="Glass J.I."/>
            <person name="Rusch D."/>
            <person name="Podicherti R."/>
            <person name="Tsui H.-C.T."/>
            <person name="Winkler M.E."/>
        </authorList>
    </citation>
    <scope>NUCLEOTIDE SEQUENCE</scope>
</reference>
<dbReference type="AlphaFoldDB" id="A0A383A367"/>
<proteinExistence type="predicted"/>
<dbReference type="EMBL" id="UINC01188893">
    <property type="protein sequence ID" value="SVE02326.1"/>
    <property type="molecule type" value="Genomic_DNA"/>
</dbReference>
<gene>
    <name evidence="1" type="ORF">METZ01_LOCUS455180</name>
</gene>
<sequence length="205" mass="24278">MAKPKKYEKTLYIRITKELKDRIEIEANKENVDPTDLVRKILETNKKLRVKDKRKGPKKINPISYKPGNTEPFRLSSSRIELYQHCKKCFYLQMREGILRPPRFPLPYINLTVDNLLKSEMDYFRGKQQPHPIFKENNLNLIPYNQEELINAWRGDMINIAGRRGLLYKEPKTNFILTAFVDDIMLNRNNGNLTVVDFRTTISDY</sequence>
<accession>A0A383A367</accession>
<organism evidence="1">
    <name type="scientific">marine metagenome</name>
    <dbReference type="NCBI Taxonomy" id="408172"/>
    <lineage>
        <taxon>unclassified sequences</taxon>
        <taxon>metagenomes</taxon>
        <taxon>ecological metagenomes</taxon>
    </lineage>
</organism>
<feature type="non-terminal residue" evidence="1">
    <location>
        <position position="205"/>
    </location>
</feature>
<evidence type="ECO:0008006" key="2">
    <source>
        <dbReference type="Google" id="ProtNLM"/>
    </source>
</evidence>